<dbReference type="AlphaFoldDB" id="A0A2J5I4S4"/>
<gene>
    <name evidence="2" type="ORF">BDW42DRAFT_162120</name>
</gene>
<keyword evidence="3" id="KW-1185">Reference proteome</keyword>
<accession>A0A2J5I4S4</accession>
<feature type="signal peptide" evidence="1">
    <location>
        <begin position="1"/>
        <end position="15"/>
    </location>
</feature>
<sequence>MKTISLTTLILGASAVHHQATSLKKTSNSAKIEPLRTDQSVFSALDVDDSRRFPSLPVFDASYLTSRKLMTGLN</sequence>
<evidence type="ECO:0000256" key="1">
    <source>
        <dbReference type="SAM" id="SignalP"/>
    </source>
</evidence>
<dbReference type="Proteomes" id="UP000235023">
    <property type="component" value="Unassembled WGS sequence"/>
</dbReference>
<dbReference type="OrthoDB" id="4437549at2759"/>
<protein>
    <submittedName>
        <fullName evidence="2">Uncharacterized protein</fullName>
    </submittedName>
</protein>
<feature type="chain" id="PRO_5014395077" evidence="1">
    <location>
        <begin position="16"/>
        <end position="74"/>
    </location>
</feature>
<name>A0A2J5I4S4_9EURO</name>
<organism evidence="2 3">
    <name type="scientific">Aspergillus taichungensis</name>
    <dbReference type="NCBI Taxonomy" id="482145"/>
    <lineage>
        <taxon>Eukaryota</taxon>
        <taxon>Fungi</taxon>
        <taxon>Dikarya</taxon>
        <taxon>Ascomycota</taxon>
        <taxon>Pezizomycotina</taxon>
        <taxon>Eurotiomycetes</taxon>
        <taxon>Eurotiomycetidae</taxon>
        <taxon>Eurotiales</taxon>
        <taxon>Aspergillaceae</taxon>
        <taxon>Aspergillus</taxon>
        <taxon>Aspergillus subgen. Circumdati</taxon>
    </lineage>
</organism>
<dbReference type="EMBL" id="KZ559509">
    <property type="protein sequence ID" value="PLN84767.1"/>
    <property type="molecule type" value="Genomic_DNA"/>
</dbReference>
<evidence type="ECO:0000313" key="3">
    <source>
        <dbReference type="Proteomes" id="UP000235023"/>
    </source>
</evidence>
<reference evidence="3" key="1">
    <citation type="submission" date="2017-12" db="EMBL/GenBank/DDBJ databases">
        <authorList>
            <consortium name="DOE Joint Genome Institute"/>
            <person name="Mondo S.J."/>
            <person name="Kjaerbolling I."/>
            <person name="Vesth T.C."/>
            <person name="Frisvad J.C."/>
            <person name="Nybo J.L."/>
            <person name="Theobald S."/>
            <person name="Kuo A."/>
            <person name="Bowyer P."/>
            <person name="Matsuda Y."/>
            <person name="Lyhne E.K."/>
            <person name="Kogle M.E."/>
            <person name="Clum A."/>
            <person name="Lipzen A."/>
            <person name="Salamov A."/>
            <person name="Ngan C.Y."/>
            <person name="Daum C."/>
            <person name="Chiniquy J."/>
            <person name="Barry K."/>
            <person name="LaButti K."/>
            <person name="Haridas S."/>
            <person name="Simmons B.A."/>
            <person name="Magnuson J.K."/>
            <person name="Mortensen U.H."/>
            <person name="Larsen T.O."/>
            <person name="Grigoriev I.V."/>
            <person name="Baker S.E."/>
            <person name="Andersen M.R."/>
            <person name="Nordberg H.P."/>
            <person name="Cantor M.N."/>
            <person name="Hua S.X."/>
        </authorList>
    </citation>
    <scope>NUCLEOTIDE SEQUENCE [LARGE SCALE GENOMIC DNA]</scope>
    <source>
        <strain evidence="3">IBT 19404</strain>
    </source>
</reference>
<keyword evidence="1" id="KW-0732">Signal</keyword>
<proteinExistence type="predicted"/>
<evidence type="ECO:0000313" key="2">
    <source>
        <dbReference type="EMBL" id="PLN84767.1"/>
    </source>
</evidence>